<feature type="signal peptide" evidence="3">
    <location>
        <begin position="1"/>
        <end position="17"/>
    </location>
</feature>
<organism evidence="4 5">
    <name type="scientific">Tritrichomonas musculus</name>
    <dbReference type="NCBI Taxonomy" id="1915356"/>
    <lineage>
        <taxon>Eukaryota</taxon>
        <taxon>Metamonada</taxon>
        <taxon>Parabasalia</taxon>
        <taxon>Tritrichomonadida</taxon>
        <taxon>Tritrichomonadidae</taxon>
        <taxon>Tritrichomonas</taxon>
    </lineage>
</organism>
<dbReference type="InterPro" id="IPR026906">
    <property type="entry name" value="LRR_5"/>
</dbReference>
<evidence type="ECO:0000313" key="4">
    <source>
        <dbReference type="EMBL" id="KAK8881142.1"/>
    </source>
</evidence>
<evidence type="ECO:0000256" key="2">
    <source>
        <dbReference type="SAM" id="Phobius"/>
    </source>
</evidence>
<gene>
    <name evidence="4" type="ORF">M9Y10_003872</name>
</gene>
<comment type="caution">
    <text evidence="4">The sequence shown here is derived from an EMBL/GenBank/DDBJ whole genome shotgun (WGS) entry which is preliminary data.</text>
</comment>
<dbReference type="Pfam" id="PF13306">
    <property type="entry name" value="LRR_5"/>
    <property type="match status" value="6"/>
</dbReference>
<dbReference type="EMBL" id="JAPFFF010000010">
    <property type="protein sequence ID" value="KAK8881142.1"/>
    <property type="molecule type" value="Genomic_DNA"/>
</dbReference>
<keyword evidence="2" id="KW-0472">Membrane</keyword>
<proteinExistence type="predicted"/>
<protein>
    <recommendedName>
        <fullName evidence="6">Surface antigen BspA-like</fullName>
    </recommendedName>
</protein>
<evidence type="ECO:0000256" key="1">
    <source>
        <dbReference type="SAM" id="MobiDB-lite"/>
    </source>
</evidence>
<name>A0ABR2JQY8_9EUKA</name>
<dbReference type="InterPro" id="IPR053139">
    <property type="entry name" value="Surface_bspA-like"/>
</dbReference>
<feature type="chain" id="PRO_5045358696" description="Surface antigen BspA-like" evidence="3">
    <location>
        <begin position="18"/>
        <end position="1333"/>
    </location>
</feature>
<feature type="transmembrane region" description="Helical" evidence="2">
    <location>
        <begin position="1292"/>
        <end position="1314"/>
    </location>
</feature>
<evidence type="ECO:0000313" key="5">
    <source>
        <dbReference type="Proteomes" id="UP001470230"/>
    </source>
</evidence>
<dbReference type="Proteomes" id="UP001470230">
    <property type="component" value="Unassembled WGS sequence"/>
</dbReference>
<feature type="compositionally biased region" description="Polar residues" evidence="1">
    <location>
        <begin position="916"/>
        <end position="930"/>
    </location>
</feature>
<dbReference type="PANTHER" id="PTHR45661">
    <property type="entry name" value="SURFACE ANTIGEN"/>
    <property type="match status" value="1"/>
</dbReference>
<reference evidence="4 5" key="1">
    <citation type="submission" date="2024-04" db="EMBL/GenBank/DDBJ databases">
        <title>Tritrichomonas musculus Genome.</title>
        <authorList>
            <person name="Alves-Ferreira E."/>
            <person name="Grigg M."/>
            <person name="Lorenzi H."/>
            <person name="Galac M."/>
        </authorList>
    </citation>
    <scope>NUCLEOTIDE SEQUENCE [LARGE SCALE GENOMIC DNA]</scope>
    <source>
        <strain evidence="4 5">EAF2021</strain>
    </source>
</reference>
<keyword evidence="2" id="KW-1133">Transmembrane helix</keyword>
<keyword evidence="3" id="KW-0732">Signal</keyword>
<keyword evidence="5" id="KW-1185">Reference proteome</keyword>
<evidence type="ECO:0008006" key="6">
    <source>
        <dbReference type="Google" id="ProtNLM"/>
    </source>
</evidence>
<dbReference type="SUPFAM" id="SSF52058">
    <property type="entry name" value="L domain-like"/>
    <property type="match status" value="3"/>
</dbReference>
<accession>A0ABR2JQY8</accession>
<evidence type="ECO:0000256" key="3">
    <source>
        <dbReference type="SAM" id="SignalP"/>
    </source>
</evidence>
<dbReference type="Gene3D" id="3.80.10.10">
    <property type="entry name" value="Ribonuclease Inhibitor"/>
    <property type="match status" value="5"/>
</dbReference>
<dbReference type="InterPro" id="IPR032675">
    <property type="entry name" value="LRR_dom_sf"/>
</dbReference>
<keyword evidence="2" id="KW-0812">Transmembrane</keyword>
<feature type="region of interest" description="Disordered" evidence="1">
    <location>
        <begin position="916"/>
        <end position="966"/>
    </location>
</feature>
<sequence>MLFLLGSILIYSKSVACSSLSSNSNDKQKPCFAKDFENNRRRTLIDRDGTCGTNLTYSFKSATGTITISGTGKMTDYNHGEDPPWYKWRFQIKHIIIQTGVTSIGNQAFGGSSTTSISLPEGLISIGSTAFSSNPFYDHITIPSTVKYIGNSAFSYSDSLQSVEIKSYYCLKNFRQIFTLKNIKNVTISGPITSIPEYAFQSCVALTTINFGSVTSIGALAFSFCSSLKSIIIPENITYIGENAFISCSSLTTVTIPDKVKTIETGAFHQCQNLESINISENNDYYKSLNGILFLKNGSSLIKYPPMIKDNNYTIPDNVITISKYAFYQCKYLESIIIPDGVTNIGEKSFYDCNSLKSIIIPDSVNQIGTHAFSDCDSMTVIEVSENNPNFASFNKILYNKEFTMIIGIPRGIVGNITLHDNLETIEKGAFYDCRSLTSIFIPEKVNKIPDRTFSGCYNLTSIHIPSNTISFGEYAFDCCISLESISIPSSVSDIGKEAFSTCKSLATIEINNDYCVTNFHEIFENSYRTKSVILGNGVTYINNASFSKYNIKSIIIPSSVKEIRDDAFLDCSDLTSVSIANGVKSFGNRCFSGCHSLKSFIIPDSVVSIGASTFSYDQSLESIYIGSDLESIGELSFSYLDKLNSFNVSKDNKIYSSFDGLLYTKNFTILELVPMSKTGNCILHDNLTSIPNAAFIWHFEITSITIPSSVTSIGFQAFQSCKGITSLVIPSSVTSIGYQAFLGCKGITSLVIPSSVTSIGSSTFQECSGLTSLEISSSLTKIPNTAFSDCFGITSLIIPSSVTFIDYSAFENCYQITYLEMNHGLETISYNAFKNCSSILSLNIPSSITSIGKYAFYKCSLLSSVKFFGTKEPEIGKYIFLDCNALEYIEVPIDYEKDTFCEKQVNKTLILDSPSSSLEQDSTADTATPTKIIIDESTNNDGSSSSSNVKTDPIEPTNTEAPTFPNVDVPEIIITVTVPDNSNEDEVDKVLKEEFNKYNESKGTNKVIQIESSRIAFNSDLAYDQFIKPIYDDSEIDYKGGNLNLILPDHGKVNVLIGDEKANLSINGEGELNIQHSNSQSKSISLTSNSRINGSVQITVPDEIETLTLDSILLEDKGSISLKKQNNQKETNFNVKSISTSKKANAKISNITVLNSIRIVQTSTINIENVTLSGAVVNFDIIDFNLNNNNWNTFIKGTFNNPPSSLVLNQISNEKPVSNKEYVLINGLFEKNMCVSWLQRINYGNCGFNLRSCIYNPLQETEDQRIVLKNAVEEGPGGKSNNGSKLSGGQIAGIVIGCIAGVAIIVIAVVFIIKKKNSSQSESQDDGDNLAL</sequence>
<dbReference type="PANTHER" id="PTHR45661:SF3">
    <property type="entry name" value="IG-LIKE DOMAIN-CONTAINING PROTEIN"/>
    <property type="match status" value="1"/>
</dbReference>